<gene>
    <name evidence="1" type="ORF">CL943_02230</name>
</gene>
<dbReference type="AlphaFoldDB" id="A0A2D6M131"/>
<evidence type="ECO:0000313" key="1">
    <source>
        <dbReference type="EMBL" id="MAG22099.1"/>
    </source>
</evidence>
<reference evidence="2" key="1">
    <citation type="submission" date="2017-09" db="EMBL/GenBank/DDBJ databases">
        <title>The Reconstruction of 2,631 Draft Metagenome-Assembled Genomes from the Global Oceans.</title>
        <authorList>
            <person name="Tully B.J."/>
            <person name="Graham E.D."/>
            <person name="Heidelberg J.F."/>
        </authorList>
    </citation>
    <scope>NUCLEOTIDE SEQUENCE [LARGE SCALE GENOMIC DNA]</scope>
</reference>
<comment type="caution">
    <text evidence="1">The sequence shown here is derived from an EMBL/GenBank/DDBJ whole genome shotgun (WGS) entry which is preliminary data.</text>
</comment>
<evidence type="ECO:0000313" key="2">
    <source>
        <dbReference type="Proteomes" id="UP000226592"/>
    </source>
</evidence>
<protein>
    <submittedName>
        <fullName evidence="1">Uncharacterized protein</fullName>
    </submittedName>
</protein>
<proteinExistence type="predicted"/>
<name>A0A2D6M131_9ARCH</name>
<dbReference type="Proteomes" id="UP000226592">
    <property type="component" value="Unassembled WGS sequence"/>
</dbReference>
<sequence length="89" mass="9704">MGYYKIGSCPETTDVELKVRNTGGADAKKIAVIFPDSFRITACENCEIDVLEQGSERIVRAKLCRNLDEEANLEITAVNVPTTSVLLVG</sequence>
<accession>A0A2D6M131</accession>
<organism evidence="1 2">
    <name type="scientific">Candidatus Iainarchaeum sp</name>
    <dbReference type="NCBI Taxonomy" id="3101447"/>
    <lineage>
        <taxon>Archaea</taxon>
        <taxon>Candidatus Iainarchaeota</taxon>
        <taxon>Candidatus Iainarchaeia</taxon>
        <taxon>Candidatus Iainarchaeales</taxon>
        <taxon>Candidatus Iainarchaeaceae</taxon>
        <taxon>Candidatus Iainarchaeum</taxon>
    </lineage>
</organism>
<dbReference type="EMBL" id="NZBU01000008">
    <property type="protein sequence ID" value="MAG22099.1"/>
    <property type="molecule type" value="Genomic_DNA"/>
</dbReference>